<evidence type="ECO:0000256" key="4">
    <source>
        <dbReference type="ARBA" id="ARBA00022692"/>
    </source>
</evidence>
<accession>A0A653ERG9</accession>
<proteinExistence type="inferred from homology"/>
<sequence length="378" mass="41028">MLLGKRYSRRNIVWPGKGRTTLTLLAVLPAAMVCPWRSTREQCVLAVAAGVVVMLFGWWRGLHLTTITRRRLVMICRRPRARSYRGCLRETGIDAKTTVLLRIRALAGDNMLPLPLIASYLNRYGLRVDNIRITNRCIATGVSRTWIALTVSAADNLAALLARSSSIPLEHAAQVIARRLADHLTELGWVVTMAGPDDIPPLVARSARETWTALRREIMAGAGDYVVAYRLDIDDTLPNSLDEVRAHPASETWMALEIACGRTGFTLAAACALRTGAAPDGPPPVAGLTPQHGNHARATMALNPLSSRRLDGHTALPDDLLVRLRWPASSSRDGRRPGLHAVGGWTGSKPPLARTGGDALLGVTQFTGQIRQVRPGGP</sequence>
<comment type="subcellular location">
    <subcellularLocation>
        <location evidence="1">Cell membrane</location>
    </subcellularLocation>
</comment>
<dbReference type="NCBIfam" id="TIGR03923">
    <property type="entry name" value="T7SS_EccE"/>
    <property type="match status" value="1"/>
</dbReference>
<dbReference type="EMBL" id="LR589097">
    <property type="protein sequence ID" value="VTO99977.1"/>
    <property type="molecule type" value="Genomic_DNA"/>
</dbReference>
<dbReference type="Pfam" id="PF11203">
    <property type="entry name" value="EccE"/>
    <property type="match status" value="1"/>
</dbReference>
<reference evidence="10" key="1">
    <citation type="submission" date="2019-05" db="EMBL/GenBank/DDBJ databases">
        <authorList>
            <person name="Naeem R."/>
            <person name="Antony C."/>
            <person name="Guan Q."/>
        </authorList>
    </citation>
    <scope>NUCLEOTIDE SEQUENCE</scope>
    <source>
        <strain evidence="10">2</strain>
    </source>
</reference>
<dbReference type="InterPro" id="IPR021368">
    <property type="entry name" value="T7SS_EccE"/>
</dbReference>
<evidence type="ECO:0000256" key="6">
    <source>
        <dbReference type="ARBA" id="ARBA00023136"/>
    </source>
</evidence>
<feature type="domain" description="Type VII secretion system protein EccE" evidence="9">
    <location>
        <begin position="141"/>
        <end position="214"/>
    </location>
</feature>
<keyword evidence="4 8" id="KW-0812">Transmembrane</keyword>
<keyword evidence="3" id="KW-1003">Cell membrane</keyword>
<gene>
    <name evidence="10" type="ORF">BIN_B_03249</name>
</gene>
<evidence type="ECO:0000256" key="5">
    <source>
        <dbReference type="ARBA" id="ARBA00022989"/>
    </source>
</evidence>
<evidence type="ECO:0000259" key="9">
    <source>
        <dbReference type="Pfam" id="PF11203"/>
    </source>
</evidence>
<feature type="transmembrane region" description="Helical" evidence="8">
    <location>
        <begin position="44"/>
        <end position="62"/>
    </location>
</feature>
<organism evidence="10">
    <name type="scientific">Mycobacterium riyadhense</name>
    <dbReference type="NCBI Taxonomy" id="486698"/>
    <lineage>
        <taxon>Bacteria</taxon>
        <taxon>Bacillati</taxon>
        <taxon>Actinomycetota</taxon>
        <taxon>Actinomycetes</taxon>
        <taxon>Mycobacteriales</taxon>
        <taxon>Mycobacteriaceae</taxon>
        <taxon>Mycobacterium</taxon>
    </lineage>
</organism>
<evidence type="ECO:0000256" key="1">
    <source>
        <dbReference type="ARBA" id="ARBA00004236"/>
    </source>
</evidence>
<evidence type="ECO:0000256" key="2">
    <source>
        <dbReference type="ARBA" id="ARBA00007759"/>
    </source>
</evidence>
<dbReference type="InterPro" id="IPR050051">
    <property type="entry name" value="EccE_dom"/>
</dbReference>
<keyword evidence="6 8" id="KW-0472">Membrane</keyword>
<dbReference type="AlphaFoldDB" id="A0A653ERG9"/>
<name>A0A653ERG9_9MYCO</name>
<evidence type="ECO:0000313" key="10">
    <source>
        <dbReference type="EMBL" id="VTO99977.1"/>
    </source>
</evidence>
<keyword evidence="5 8" id="KW-1133">Transmembrane helix</keyword>
<evidence type="ECO:0000256" key="3">
    <source>
        <dbReference type="ARBA" id="ARBA00022475"/>
    </source>
</evidence>
<comment type="similarity">
    <text evidence="2">Belongs to the EccE family.</text>
</comment>
<evidence type="ECO:0000256" key="7">
    <source>
        <dbReference type="SAM" id="MobiDB-lite"/>
    </source>
</evidence>
<protein>
    <recommendedName>
        <fullName evidence="9">Type VII secretion system protein EccE domain-containing protein</fullName>
    </recommendedName>
</protein>
<feature type="region of interest" description="Disordered" evidence="7">
    <location>
        <begin position="330"/>
        <end position="351"/>
    </location>
</feature>
<evidence type="ECO:0000256" key="8">
    <source>
        <dbReference type="SAM" id="Phobius"/>
    </source>
</evidence>
<dbReference type="GO" id="GO:0005886">
    <property type="term" value="C:plasma membrane"/>
    <property type="evidence" value="ECO:0007669"/>
    <property type="project" value="UniProtKB-SubCell"/>
</dbReference>